<organism evidence="3 4">
    <name type="scientific">Metallosphaera tengchongensis</name>
    <dbReference type="NCBI Taxonomy" id="1532350"/>
    <lineage>
        <taxon>Archaea</taxon>
        <taxon>Thermoproteota</taxon>
        <taxon>Thermoprotei</taxon>
        <taxon>Sulfolobales</taxon>
        <taxon>Sulfolobaceae</taxon>
        <taxon>Metallosphaera</taxon>
    </lineage>
</organism>
<feature type="transmembrane region" description="Helical" evidence="1">
    <location>
        <begin position="377"/>
        <end position="396"/>
    </location>
</feature>
<evidence type="ECO:0000259" key="2">
    <source>
        <dbReference type="Pfam" id="PF00361"/>
    </source>
</evidence>
<keyword evidence="1" id="KW-0472">Membrane</keyword>
<dbReference type="PANTHER" id="PTHR43373:SF1">
    <property type="entry name" value="NA(+)_H(+) ANTIPORTER SUBUNIT A"/>
    <property type="match status" value="1"/>
</dbReference>
<reference evidence="3 4" key="1">
    <citation type="submission" date="2020-02" db="EMBL/GenBank/DDBJ databases">
        <title>Comparative genome analysis reveals the metabolism and evolution of the thermophilic archaeal genus Metallosphaera.</title>
        <authorList>
            <person name="Jiang C."/>
        </authorList>
    </citation>
    <scope>NUCLEOTIDE SEQUENCE [LARGE SCALE GENOMIC DNA]</scope>
    <source>
        <strain evidence="3 4">Ric-A</strain>
    </source>
</reference>
<feature type="transmembrane region" description="Helical" evidence="1">
    <location>
        <begin position="104"/>
        <end position="130"/>
    </location>
</feature>
<feature type="transmembrane region" description="Helical" evidence="1">
    <location>
        <begin position="274"/>
        <end position="297"/>
    </location>
</feature>
<evidence type="ECO:0000313" key="4">
    <source>
        <dbReference type="Proteomes" id="UP000509301"/>
    </source>
</evidence>
<dbReference type="OrthoDB" id="371891at2157"/>
<feature type="transmembrane region" description="Helical" evidence="1">
    <location>
        <begin position="151"/>
        <end position="173"/>
    </location>
</feature>
<accession>A0A6N0NWM9</accession>
<gene>
    <name evidence="3" type="ORF">GWK48_09745</name>
</gene>
<feature type="transmembrane region" description="Helical" evidence="1">
    <location>
        <begin position="16"/>
        <end position="34"/>
    </location>
</feature>
<dbReference type="InterPro" id="IPR001750">
    <property type="entry name" value="ND/Mrp_TM"/>
</dbReference>
<keyword evidence="1" id="KW-1133">Transmembrane helix</keyword>
<evidence type="ECO:0000256" key="1">
    <source>
        <dbReference type="SAM" id="Phobius"/>
    </source>
</evidence>
<feature type="domain" description="NADH:quinone oxidoreductase/Mrp antiporter transmembrane" evidence="2">
    <location>
        <begin position="4"/>
        <end position="140"/>
    </location>
</feature>
<keyword evidence="4" id="KW-1185">Reference proteome</keyword>
<feature type="transmembrane region" description="Helical" evidence="1">
    <location>
        <begin position="46"/>
        <end position="67"/>
    </location>
</feature>
<name>A0A6N0NWM9_9CREN</name>
<keyword evidence="1" id="KW-0812">Transmembrane</keyword>
<feature type="transmembrane region" description="Helical" evidence="1">
    <location>
        <begin position="185"/>
        <end position="208"/>
    </location>
</feature>
<proteinExistence type="predicted"/>
<feature type="transmembrane region" description="Helical" evidence="1">
    <location>
        <begin position="229"/>
        <end position="254"/>
    </location>
</feature>
<protein>
    <recommendedName>
        <fullName evidence="2">NADH:quinone oxidoreductase/Mrp antiporter transmembrane domain-containing protein</fullName>
    </recommendedName>
</protein>
<evidence type="ECO:0000313" key="3">
    <source>
        <dbReference type="EMBL" id="QKR00627.1"/>
    </source>
</evidence>
<dbReference type="AlphaFoldDB" id="A0A6N0NWM9"/>
<dbReference type="KEGG" id="mten:GWK48_09745"/>
<dbReference type="InterPro" id="IPR050616">
    <property type="entry name" value="CPA3_Na-H_Antiporter_A"/>
</dbReference>
<sequence>MVVEWLPLAHGNAKPSLSSVLSASMTLTGIYGIFKMMSLSPQSDGVGLFLTLTGAFSVLFGALYSYVSDHVKGMLAFSTIENNGAILAALGSIELTNDALLRAFAFFSLSVYVIAHSLAKTGLFLVTGYVKGESMSNLTTEKSLPLELGTVLLTASMSGLLPTIGGVAVWSLLETLFMESISLKGVLALDPLIAGVLIGLGEGFAAGAMARFASFTSLVRPKGTGKGRLIALIGMLMPILALLSYVISPASASIPNLGMFGRSVLVSSYSQGSFGGISPIYVLVLLIVVPSAVVLVFGKSKTRRVEPWDNGSGNKLTYTSFGIANNIRLMLRTILRTKVGDALETSADVFWIAIVSLSKIYSRFSRVFSRVYMNSSLSWYMVYMILAFIILILVVTL</sequence>
<dbReference type="EMBL" id="CP049074">
    <property type="protein sequence ID" value="QKR00627.1"/>
    <property type="molecule type" value="Genomic_DNA"/>
</dbReference>
<dbReference type="Proteomes" id="UP000509301">
    <property type="component" value="Chromosome"/>
</dbReference>
<dbReference type="PANTHER" id="PTHR43373">
    <property type="entry name" value="NA(+)/H(+) ANTIPORTER SUBUNIT"/>
    <property type="match status" value="1"/>
</dbReference>
<dbReference type="Pfam" id="PF00361">
    <property type="entry name" value="Proton_antipo_M"/>
    <property type="match status" value="1"/>
</dbReference>